<organism evidence="1 2">
    <name type="scientific">Panagrolaimus sp. ES5</name>
    <dbReference type="NCBI Taxonomy" id="591445"/>
    <lineage>
        <taxon>Eukaryota</taxon>
        <taxon>Metazoa</taxon>
        <taxon>Ecdysozoa</taxon>
        <taxon>Nematoda</taxon>
        <taxon>Chromadorea</taxon>
        <taxon>Rhabditida</taxon>
        <taxon>Tylenchina</taxon>
        <taxon>Panagrolaimomorpha</taxon>
        <taxon>Panagrolaimoidea</taxon>
        <taxon>Panagrolaimidae</taxon>
        <taxon>Panagrolaimus</taxon>
    </lineage>
</organism>
<dbReference type="Proteomes" id="UP000887579">
    <property type="component" value="Unplaced"/>
</dbReference>
<evidence type="ECO:0000313" key="2">
    <source>
        <dbReference type="WBParaSite" id="ES5_v2.g9593.t1"/>
    </source>
</evidence>
<protein>
    <submittedName>
        <fullName evidence="2">C-type lectin domain-containing protein</fullName>
    </submittedName>
</protein>
<name>A0AC34GX93_9BILA</name>
<accession>A0AC34GX93</accession>
<dbReference type="WBParaSite" id="ES5_v2.g9593.t1">
    <property type="protein sequence ID" value="ES5_v2.g9593.t1"/>
    <property type="gene ID" value="ES5_v2.g9593"/>
</dbReference>
<sequence>MTSNLAVFCCFLLAGIVTVNSLHIPGFVNGKPLRVYLDNLLVPNSQVDIAGCPVKELWFTQKVDQFNASDTRTYQQRYQLNDQFFDNATVNPVIFLMFGGEGTINPKWVCWTNYTYMQMATQYKARLIQLEHRFFGQSYPIKAANGWGDMSTPNLSLLTSQQALEDLANFIKTYNAQQNWTNPRWDDAINNFFHFLEYAEVMETAIIDYSKQNNIDCSDRIKENFLELKAMIYTDGGRGVLNKYFNITPPLNPGSSTNPSTTFDWEVTNFQATVFGALQGIVQYTFDAANNFTNNGYGIDGLCKIMDKPYPGAPVGQLANAFFWAMNEGSPSPPITILNNDYNASIAPFVRTSYNLSDPYDRDEYSAMRGWMWLSCGMALGWLQTTENSRSIFNRMIPLQYYLQQCGDMFGTDVITTDYITKKVAESTLYFGYSWNYNATNVVVPNGLYDPWSALGCKTERSAQHQYAPTTPGAAHCSDMYPQRAGEPKDLNVTRAVIRREVDYYLKSGLVAASTVSPPTGSTMTGPTVITGSTGPTVPPTTSSSSKLSIISSLLIFVVALFFAFIEVTNAECPQSGLEYNSNCYTFISSQTAFFVAEMACRNMNGNLASINDPFTNALIAQKAALESVTTVVWIGATNLYNSTHWKWTDEKSVIFNQWENNTVNNKENLCGALQTANGKWMATDCYNKLSYICKVAASTVTSVTDEN</sequence>
<evidence type="ECO:0000313" key="1">
    <source>
        <dbReference type="Proteomes" id="UP000887579"/>
    </source>
</evidence>
<proteinExistence type="predicted"/>
<reference evidence="2" key="1">
    <citation type="submission" date="2022-11" db="UniProtKB">
        <authorList>
            <consortium name="WormBaseParasite"/>
        </authorList>
    </citation>
    <scope>IDENTIFICATION</scope>
</reference>